<dbReference type="eggNOG" id="ENOG502TBMR">
    <property type="taxonomic scope" value="Eukaryota"/>
</dbReference>
<dbReference type="EMBL" id="AGBW02012180">
    <property type="protein sequence ID" value="OWR45504.1"/>
    <property type="molecule type" value="Genomic_DNA"/>
</dbReference>
<dbReference type="AlphaFoldDB" id="A0A212EVM7"/>
<accession>A0A212EVM7</accession>
<organism evidence="1 2">
    <name type="scientific">Danaus plexippus plexippus</name>
    <dbReference type="NCBI Taxonomy" id="278856"/>
    <lineage>
        <taxon>Eukaryota</taxon>
        <taxon>Metazoa</taxon>
        <taxon>Ecdysozoa</taxon>
        <taxon>Arthropoda</taxon>
        <taxon>Hexapoda</taxon>
        <taxon>Insecta</taxon>
        <taxon>Pterygota</taxon>
        <taxon>Neoptera</taxon>
        <taxon>Endopterygota</taxon>
        <taxon>Lepidoptera</taxon>
        <taxon>Glossata</taxon>
        <taxon>Ditrysia</taxon>
        <taxon>Papilionoidea</taxon>
        <taxon>Nymphalidae</taxon>
        <taxon>Danainae</taxon>
        <taxon>Danaini</taxon>
        <taxon>Danaina</taxon>
        <taxon>Danaus</taxon>
        <taxon>Danaus</taxon>
    </lineage>
</organism>
<protein>
    <submittedName>
        <fullName evidence="1">Uncharacterized protein</fullName>
    </submittedName>
</protein>
<keyword evidence="2" id="KW-1185">Reference proteome</keyword>
<dbReference type="Proteomes" id="UP000007151">
    <property type="component" value="Unassembled WGS sequence"/>
</dbReference>
<proteinExistence type="predicted"/>
<sequence>MSTLIDADAILSENEYWKKLEKEWKTVDLENEIEDDLPMLKPVFSTLDLKTTFDSSFLFKKVTKKIGRQLSKKSTGSALDYKDFINNLKDDPQNDSSNRFYFINGQITSASSIEDICHKIDDIFKSIEQLSSATNTMKKKDVPDVVQCSISATDLSFDDTVSEEDNIDNSDIDRHIEEAFEQFSETMSSLSAEQSLDSVTTLVRKFSSVLNSPGIQCSPRRRRECCDKFRELAEFWQNRAFDK</sequence>
<dbReference type="OrthoDB" id="7398390at2759"/>
<gene>
    <name evidence="1" type="ORF">KGM_209614</name>
</gene>
<evidence type="ECO:0000313" key="1">
    <source>
        <dbReference type="EMBL" id="OWR45504.1"/>
    </source>
</evidence>
<comment type="caution">
    <text evidence="1">The sequence shown here is derived from an EMBL/GenBank/DDBJ whole genome shotgun (WGS) entry which is preliminary data.</text>
</comment>
<reference evidence="1 2" key="1">
    <citation type="journal article" date="2011" name="Cell">
        <title>The monarch butterfly genome yields insights into long-distance migration.</title>
        <authorList>
            <person name="Zhan S."/>
            <person name="Merlin C."/>
            <person name="Boore J.L."/>
            <person name="Reppert S.M."/>
        </authorList>
    </citation>
    <scope>NUCLEOTIDE SEQUENCE [LARGE SCALE GENOMIC DNA]</scope>
    <source>
        <strain evidence="1">F-2</strain>
    </source>
</reference>
<evidence type="ECO:0000313" key="2">
    <source>
        <dbReference type="Proteomes" id="UP000007151"/>
    </source>
</evidence>
<dbReference type="KEGG" id="dpl:KGM_209614"/>
<name>A0A212EVM7_DANPL</name>